<organism evidence="8 9">
    <name type="scientific">Raineyella antarctica</name>
    <dbReference type="NCBI Taxonomy" id="1577474"/>
    <lineage>
        <taxon>Bacteria</taxon>
        <taxon>Bacillati</taxon>
        <taxon>Actinomycetota</taxon>
        <taxon>Actinomycetes</taxon>
        <taxon>Propionibacteriales</taxon>
        <taxon>Propionibacteriaceae</taxon>
        <taxon>Raineyella</taxon>
    </lineage>
</organism>
<gene>
    <name evidence="7" type="primary">atpH</name>
    <name evidence="8" type="ORF">GA0111570_10580</name>
</gene>
<keyword evidence="7" id="KW-1003">Cell membrane</keyword>
<comment type="subcellular location">
    <subcellularLocation>
        <location evidence="7">Cell membrane</location>
        <topology evidence="7">Peripheral membrane protein</topology>
    </subcellularLocation>
    <subcellularLocation>
        <location evidence="1">Membrane</location>
    </subcellularLocation>
</comment>
<evidence type="ECO:0000256" key="4">
    <source>
        <dbReference type="ARBA" id="ARBA00023065"/>
    </source>
</evidence>
<dbReference type="HAMAP" id="MF_01416">
    <property type="entry name" value="ATP_synth_delta_bact"/>
    <property type="match status" value="1"/>
</dbReference>
<keyword evidence="2 7" id="KW-0813">Transport</keyword>
<dbReference type="GO" id="GO:0046933">
    <property type="term" value="F:proton-transporting ATP synthase activity, rotational mechanism"/>
    <property type="evidence" value="ECO:0007669"/>
    <property type="project" value="UniProtKB-UniRule"/>
</dbReference>
<dbReference type="EMBL" id="FMYF01000005">
    <property type="protein sequence ID" value="SDB85598.1"/>
    <property type="molecule type" value="Genomic_DNA"/>
</dbReference>
<evidence type="ECO:0000256" key="3">
    <source>
        <dbReference type="ARBA" id="ARBA00022781"/>
    </source>
</evidence>
<dbReference type="NCBIfam" id="NF009967">
    <property type="entry name" value="PRK13430.1"/>
    <property type="match status" value="1"/>
</dbReference>
<dbReference type="InterPro" id="IPR000711">
    <property type="entry name" value="ATPase_OSCP/dsu"/>
</dbReference>
<keyword evidence="4 7" id="KW-0406">Ion transport</keyword>
<evidence type="ECO:0000313" key="8">
    <source>
        <dbReference type="EMBL" id="SDB85598.1"/>
    </source>
</evidence>
<reference evidence="8 9" key="1">
    <citation type="submission" date="2016-06" db="EMBL/GenBank/DDBJ databases">
        <authorList>
            <person name="Olsen C.W."/>
            <person name="Carey S."/>
            <person name="Hinshaw L."/>
            <person name="Karasin A.I."/>
        </authorList>
    </citation>
    <scope>NUCLEOTIDE SEQUENCE [LARGE SCALE GENOMIC DNA]</scope>
    <source>
        <strain evidence="8 9">LZ-22</strain>
    </source>
</reference>
<comment type="function">
    <text evidence="7">This protein is part of the stalk that links CF(0) to CF(1). It either transmits conformational changes from CF(0) to CF(1) or is implicated in proton conduction.</text>
</comment>
<evidence type="ECO:0000256" key="7">
    <source>
        <dbReference type="HAMAP-Rule" id="MF_01416"/>
    </source>
</evidence>
<evidence type="ECO:0000256" key="1">
    <source>
        <dbReference type="ARBA" id="ARBA00004370"/>
    </source>
</evidence>
<keyword evidence="7" id="KW-0139">CF(1)</keyword>
<dbReference type="GO" id="GO:0005886">
    <property type="term" value="C:plasma membrane"/>
    <property type="evidence" value="ECO:0007669"/>
    <property type="project" value="UniProtKB-SubCell"/>
</dbReference>
<keyword evidence="5 7" id="KW-0472">Membrane</keyword>
<keyword evidence="9" id="KW-1185">Reference proteome</keyword>
<dbReference type="Pfam" id="PF00213">
    <property type="entry name" value="OSCP"/>
    <property type="match status" value="1"/>
</dbReference>
<evidence type="ECO:0000256" key="6">
    <source>
        <dbReference type="ARBA" id="ARBA00023310"/>
    </source>
</evidence>
<dbReference type="AlphaFoldDB" id="A0A1G6GUG2"/>
<dbReference type="GO" id="GO:0045259">
    <property type="term" value="C:proton-transporting ATP synthase complex"/>
    <property type="evidence" value="ECO:0007669"/>
    <property type="project" value="UniProtKB-KW"/>
</dbReference>
<protein>
    <recommendedName>
        <fullName evidence="7">ATP synthase subunit delta</fullName>
    </recommendedName>
    <alternativeName>
        <fullName evidence="7">ATP synthase F(1) sector subunit delta</fullName>
    </alternativeName>
    <alternativeName>
        <fullName evidence="7">F-type ATPase subunit delta</fullName>
        <shortName evidence="7">F-ATPase subunit delta</shortName>
    </alternativeName>
</protein>
<dbReference type="PANTHER" id="PTHR11910">
    <property type="entry name" value="ATP SYNTHASE DELTA CHAIN"/>
    <property type="match status" value="1"/>
</dbReference>
<name>A0A1G6GUG2_9ACTN</name>
<dbReference type="Proteomes" id="UP000199086">
    <property type="component" value="Unassembled WGS sequence"/>
</dbReference>
<evidence type="ECO:0000256" key="2">
    <source>
        <dbReference type="ARBA" id="ARBA00022448"/>
    </source>
</evidence>
<comment type="function">
    <text evidence="7">F(1)F(0) ATP synthase produces ATP from ADP in the presence of a proton or sodium gradient. F-type ATPases consist of two structural domains, F(1) containing the extramembraneous catalytic core and F(0) containing the membrane proton channel, linked together by a central stalk and a peripheral stalk. During catalysis, ATP synthesis in the catalytic domain of F(1) is coupled via a rotary mechanism of the central stalk subunits to proton translocation.</text>
</comment>
<comment type="similarity">
    <text evidence="7">Belongs to the ATPase delta chain family.</text>
</comment>
<keyword evidence="3 7" id="KW-0375">Hydrogen ion transport</keyword>
<dbReference type="STRING" id="1577474.GA0111570_10580"/>
<proteinExistence type="inferred from homology"/>
<accession>A0A1G6GUG2</accession>
<evidence type="ECO:0000313" key="9">
    <source>
        <dbReference type="Proteomes" id="UP000199086"/>
    </source>
</evidence>
<dbReference type="OrthoDB" id="5242917at2"/>
<sequence>MSPQTDRIDEPRLNSLDLVLDARNPHPGLAEELFMAADLFGSDPALRRAVTDPGAPVEARQQLVSRLLGGRVSEEALTVLREAAGLRWRTAGTFVSAVERQAIRAALAQAQVAGQLDQVEDELFHVNRTVAGSPELRDALSDDRRPLVARQDMAAGLLAGKATPVTITLVRRGVAAHQRTFANTVDGYVALAAAQRNRAVATVRVARPLTGVQSDRLHAALTKQLGRPVTMHVIEDPTVLGGVSVEVGDEVIDGTVASRLDEARKLFS</sequence>
<dbReference type="RefSeq" id="WP_092609526.1">
    <property type="nucleotide sequence ID" value="NZ_FMYF01000005.1"/>
</dbReference>
<keyword evidence="6 7" id="KW-0066">ATP synthesis</keyword>
<evidence type="ECO:0000256" key="5">
    <source>
        <dbReference type="ARBA" id="ARBA00023136"/>
    </source>
</evidence>